<reference evidence="2" key="1">
    <citation type="submission" date="2020-11" db="EMBL/GenBank/DDBJ databases">
        <title>Sequencing the genomes of 1000 actinobacteria strains.</title>
        <authorList>
            <person name="Klenk H.-P."/>
        </authorList>
    </citation>
    <scope>NUCLEOTIDE SEQUENCE</scope>
    <source>
        <strain evidence="2">DSM 45356</strain>
    </source>
</reference>
<evidence type="ECO:0000259" key="1">
    <source>
        <dbReference type="SMART" id="SM00943"/>
    </source>
</evidence>
<sequence length="183" mass="19833">MLYARHGWNVLPGAYLAGDKFDCGTTSCPTIKCHPAHDDLGAQLRPTADPDRIATWWYRSPFNVLLPTGMGFDVLEVPAYLGALAAQILAEHGPRAPISVAPSGRWMLFVAGGEPLRPELDRQLDIVLHGKGSWVPAPPTRYPAGRVRWEVSPGTVNWALPGSYPVQHALVDALQLAAPRQAA</sequence>
<dbReference type="RefSeq" id="WP_197005167.1">
    <property type="nucleotide sequence ID" value="NZ_BONS01000037.1"/>
</dbReference>
<proteinExistence type="predicted"/>
<dbReference type="AlphaFoldDB" id="A0A8J7KHE1"/>
<dbReference type="Proteomes" id="UP000622552">
    <property type="component" value="Unassembled WGS sequence"/>
</dbReference>
<feature type="domain" description="DNA primase/polymerase bifunctional N-terminal" evidence="1">
    <location>
        <begin position="1"/>
        <end position="160"/>
    </location>
</feature>
<name>A0A8J7KHE1_9ACTN</name>
<protein>
    <recommendedName>
        <fullName evidence="1">DNA primase/polymerase bifunctional N-terminal domain-containing protein</fullName>
    </recommendedName>
</protein>
<dbReference type="EMBL" id="JADOUF010000001">
    <property type="protein sequence ID" value="MBG6138405.1"/>
    <property type="molecule type" value="Genomic_DNA"/>
</dbReference>
<dbReference type="Pfam" id="PF09250">
    <property type="entry name" value="Prim-Pol"/>
    <property type="match status" value="1"/>
</dbReference>
<organism evidence="2 3">
    <name type="scientific">Longispora fulva</name>
    <dbReference type="NCBI Taxonomy" id="619741"/>
    <lineage>
        <taxon>Bacteria</taxon>
        <taxon>Bacillati</taxon>
        <taxon>Actinomycetota</taxon>
        <taxon>Actinomycetes</taxon>
        <taxon>Micromonosporales</taxon>
        <taxon>Micromonosporaceae</taxon>
        <taxon>Longispora</taxon>
    </lineage>
</organism>
<accession>A0A8J7KHE1</accession>
<comment type="caution">
    <text evidence="2">The sequence shown here is derived from an EMBL/GenBank/DDBJ whole genome shotgun (WGS) entry which is preliminary data.</text>
</comment>
<keyword evidence="3" id="KW-1185">Reference proteome</keyword>
<dbReference type="SMART" id="SM00943">
    <property type="entry name" value="Prim-Pol"/>
    <property type="match status" value="1"/>
</dbReference>
<gene>
    <name evidence="2" type="ORF">IW245_004599</name>
</gene>
<dbReference type="InterPro" id="IPR015330">
    <property type="entry name" value="DNA_primase/pol_bifunc_N"/>
</dbReference>
<evidence type="ECO:0000313" key="2">
    <source>
        <dbReference type="EMBL" id="MBG6138405.1"/>
    </source>
</evidence>
<evidence type="ECO:0000313" key="3">
    <source>
        <dbReference type="Proteomes" id="UP000622552"/>
    </source>
</evidence>